<feature type="transmembrane region" description="Helical" evidence="1">
    <location>
        <begin position="98"/>
        <end position="119"/>
    </location>
</feature>
<proteinExistence type="predicted"/>
<name>A0A239HEJ6_9BURK</name>
<evidence type="ECO:0000313" key="2">
    <source>
        <dbReference type="EMBL" id="SNS79223.1"/>
    </source>
</evidence>
<dbReference type="EMBL" id="FZOT01000006">
    <property type="protein sequence ID" value="SNS79223.1"/>
    <property type="molecule type" value="Genomic_DNA"/>
</dbReference>
<dbReference type="AlphaFoldDB" id="A0A239HEJ6"/>
<keyword evidence="3" id="KW-1185">Reference proteome</keyword>
<keyword evidence="1" id="KW-0472">Membrane</keyword>
<organism evidence="2 3">
    <name type="scientific">Noviherbaspirillum humi</name>
    <dbReference type="NCBI Taxonomy" id="1688639"/>
    <lineage>
        <taxon>Bacteria</taxon>
        <taxon>Pseudomonadati</taxon>
        <taxon>Pseudomonadota</taxon>
        <taxon>Betaproteobacteria</taxon>
        <taxon>Burkholderiales</taxon>
        <taxon>Oxalobacteraceae</taxon>
        <taxon>Noviherbaspirillum</taxon>
    </lineage>
</organism>
<reference evidence="2 3" key="1">
    <citation type="submission" date="2017-06" db="EMBL/GenBank/DDBJ databases">
        <authorList>
            <person name="Kim H.J."/>
            <person name="Triplett B.A."/>
        </authorList>
    </citation>
    <scope>NUCLEOTIDE SEQUENCE [LARGE SCALE GENOMIC DNA]</scope>
    <source>
        <strain evidence="2 3">U15</strain>
    </source>
</reference>
<keyword evidence="1" id="KW-0812">Transmembrane</keyword>
<accession>A0A239HEJ6</accession>
<protein>
    <recommendedName>
        <fullName evidence="4">ATP synthase I chain</fullName>
    </recommendedName>
</protein>
<dbReference type="RefSeq" id="WP_089399563.1">
    <property type="nucleotide sequence ID" value="NZ_FZOT01000006.1"/>
</dbReference>
<gene>
    <name evidence="2" type="ORF">SAMN06265795_106199</name>
</gene>
<evidence type="ECO:0008006" key="4">
    <source>
        <dbReference type="Google" id="ProtNLM"/>
    </source>
</evidence>
<evidence type="ECO:0000313" key="3">
    <source>
        <dbReference type="Proteomes" id="UP000198284"/>
    </source>
</evidence>
<feature type="transmembrane region" description="Helical" evidence="1">
    <location>
        <begin position="71"/>
        <end position="92"/>
    </location>
</feature>
<keyword evidence="1" id="KW-1133">Transmembrane helix</keyword>
<evidence type="ECO:0000256" key="1">
    <source>
        <dbReference type="SAM" id="Phobius"/>
    </source>
</evidence>
<sequence length="136" mass="14655">MLQLIIRVSIMLVVGGLALTDGSGNGLFMGMWASAICYVIGLQACRCSRSLFSASATSEWRTAMESTRLPLFWHLTTIATRAVLLTITGLVVRFQTEGVSFTLSEVLTSLAIVMLAILAMENLPPARDYATADSAH</sequence>
<dbReference type="Proteomes" id="UP000198284">
    <property type="component" value="Unassembled WGS sequence"/>
</dbReference>